<keyword evidence="2" id="KW-1185">Reference proteome</keyword>
<name>A0ABY8SXM2_9BURK</name>
<organism evidence="1 2">
    <name type="scientific">Comamonas resistens</name>
    <dbReference type="NCBI Taxonomy" id="3046670"/>
    <lineage>
        <taxon>Bacteria</taxon>
        <taxon>Pseudomonadati</taxon>
        <taxon>Pseudomonadota</taxon>
        <taxon>Betaproteobacteria</taxon>
        <taxon>Burkholderiales</taxon>
        <taxon>Comamonadaceae</taxon>
        <taxon>Comamonas</taxon>
    </lineage>
</organism>
<protein>
    <submittedName>
        <fullName evidence="1">Uncharacterized protein</fullName>
    </submittedName>
</protein>
<accession>A0ABY8SXM2</accession>
<dbReference type="RefSeq" id="WP_283488207.1">
    <property type="nucleotide sequence ID" value="NZ_CP125947.1"/>
</dbReference>
<gene>
    <name evidence="1" type="ORF">QMY55_08595</name>
</gene>
<sequence>MDINSIILSDAALSIIDNGTWVRNIDGMPGLGLNVCGLGSPEVQKLLNAKQTEMRTKNGGKPLSAEQLAKSLNETLAEVVLKDWEGLEDNGKPVAYAKATAKKWLTTRNGERFASIVLRAAQMVDADANSFVEKAGKNSLTA</sequence>
<dbReference type="EMBL" id="CP125947">
    <property type="protein sequence ID" value="WHS67160.1"/>
    <property type="molecule type" value="Genomic_DNA"/>
</dbReference>
<proteinExistence type="predicted"/>
<dbReference type="Proteomes" id="UP001240697">
    <property type="component" value="Chromosome"/>
</dbReference>
<evidence type="ECO:0000313" key="1">
    <source>
        <dbReference type="EMBL" id="WHS67160.1"/>
    </source>
</evidence>
<evidence type="ECO:0000313" key="2">
    <source>
        <dbReference type="Proteomes" id="UP001240697"/>
    </source>
</evidence>
<reference evidence="1 2" key="1">
    <citation type="submission" date="2023-05" db="EMBL/GenBank/DDBJ databases">
        <authorList>
            <person name="Yin Y."/>
            <person name="Lu Z."/>
        </authorList>
    </citation>
    <scope>NUCLEOTIDE SEQUENCE [LARGE SCALE GENOMIC DNA]</scope>
    <source>
        <strain evidence="1 2">ZM22</strain>
    </source>
</reference>